<dbReference type="GeneID" id="37053791"/>
<feature type="region of interest" description="Disordered" evidence="1">
    <location>
        <begin position="81"/>
        <end position="102"/>
    </location>
</feature>
<name>A0A317UY03_ASPEC</name>
<dbReference type="Proteomes" id="UP000246171">
    <property type="component" value="Unassembled WGS sequence"/>
</dbReference>
<sequence length="126" mass="14477">MSSEDERHRKAAHLASLRRRRWVSKWGWARIRADRRAVGDLGPSSAPVVPVWVATQVLTSEETKNGRNFWSQLRPCEKCQFGEGPSRMRGPPSSRANQSQEKVVLDRARWDVRAAARIRWWQNGAS</sequence>
<dbReference type="VEuPathDB" id="FungiDB:BO83DRAFT_380756"/>
<keyword evidence="3" id="KW-1185">Reference proteome</keyword>
<dbReference type="AlphaFoldDB" id="A0A317UY03"/>
<protein>
    <submittedName>
        <fullName evidence="2">Uncharacterized protein</fullName>
    </submittedName>
</protein>
<proteinExistence type="predicted"/>
<evidence type="ECO:0000313" key="2">
    <source>
        <dbReference type="EMBL" id="PWY66934.1"/>
    </source>
</evidence>
<reference evidence="2" key="1">
    <citation type="submission" date="2016-12" db="EMBL/GenBank/DDBJ databases">
        <title>The genomes of Aspergillus section Nigri reveals drivers in fungal speciation.</title>
        <authorList>
            <consortium name="DOE Joint Genome Institute"/>
            <person name="Vesth T.C."/>
            <person name="Nybo J."/>
            <person name="Theobald S."/>
            <person name="Brandl J."/>
            <person name="Frisvad J.C."/>
            <person name="Nielsen K.F."/>
            <person name="Lyhne E.K."/>
            <person name="Kogle M.E."/>
            <person name="Kuo A."/>
            <person name="Riley R."/>
            <person name="Clum A."/>
            <person name="Nolan M."/>
            <person name="Lipzen A."/>
            <person name="Salamov A."/>
            <person name="Henrissat B."/>
            <person name="Wiebenga A."/>
            <person name="De vries R.P."/>
            <person name="Grigoriev I.V."/>
            <person name="Mortensen U.H."/>
            <person name="Andersen M.R."/>
            <person name="Baker S.E."/>
        </authorList>
    </citation>
    <scope>NUCLEOTIDE SEQUENCE</scope>
    <source>
        <strain evidence="2">CBS 122712</strain>
    </source>
</reference>
<organism evidence="2 3">
    <name type="scientific">Aspergillus eucalypticola (strain CBS 122712 / IBT 29274)</name>
    <dbReference type="NCBI Taxonomy" id="1448314"/>
    <lineage>
        <taxon>Eukaryota</taxon>
        <taxon>Fungi</taxon>
        <taxon>Dikarya</taxon>
        <taxon>Ascomycota</taxon>
        <taxon>Pezizomycotina</taxon>
        <taxon>Eurotiomycetes</taxon>
        <taxon>Eurotiomycetidae</taxon>
        <taxon>Eurotiales</taxon>
        <taxon>Aspergillaceae</taxon>
        <taxon>Aspergillus</taxon>
        <taxon>Aspergillus subgen. Circumdati</taxon>
    </lineage>
</organism>
<evidence type="ECO:0000313" key="3">
    <source>
        <dbReference type="Proteomes" id="UP000246171"/>
    </source>
</evidence>
<comment type="caution">
    <text evidence="2">The sequence shown here is derived from an EMBL/GenBank/DDBJ whole genome shotgun (WGS) entry which is preliminary data.</text>
</comment>
<gene>
    <name evidence="2" type="ORF">BO83DRAFT_380756</name>
</gene>
<accession>A0A317UY03</accession>
<evidence type="ECO:0000256" key="1">
    <source>
        <dbReference type="SAM" id="MobiDB-lite"/>
    </source>
</evidence>
<dbReference type="RefSeq" id="XP_025385242.1">
    <property type="nucleotide sequence ID" value="XM_025531829.1"/>
</dbReference>
<dbReference type="EMBL" id="MSFU01000023">
    <property type="protein sequence ID" value="PWY66934.1"/>
    <property type="molecule type" value="Genomic_DNA"/>
</dbReference>